<feature type="domain" description="DUF6924" evidence="2">
    <location>
        <begin position="211"/>
        <end position="336"/>
    </location>
</feature>
<proteinExistence type="predicted"/>
<dbReference type="RefSeq" id="WP_330158035.1">
    <property type="nucleotide sequence ID" value="NZ_BAAAJA010000008.1"/>
</dbReference>
<dbReference type="Pfam" id="PF21962">
    <property type="entry name" value="DUF6924"/>
    <property type="match status" value="2"/>
</dbReference>
<evidence type="ECO:0000259" key="2">
    <source>
        <dbReference type="Pfam" id="PF21962"/>
    </source>
</evidence>
<name>A0ABU7KNJ5_9ACTN</name>
<protein>
    <recommendedName>
        <fullName evidence="2">DUF6924 domain-containing protein</fullName>
    </recommendedName>
</protein>
<evidence type="ECO:0000313" key="4">
    <source>
        <dbReference type="Proteomes" id="UP001348641"/>
    </source>
</evidence>
<accession>A0ABU7KNJ5</accession>
<feature type="compositionally biased region" description="Acidic residues" evidence="1">
    <location>
        <begin position="162"/>
        <end position="171"/>
    </location>
</feature>
<evidence type="ECO:0000256" key="1">
    <source>
        <dbReference type="SAM" id="MobiDB-lite"/>
    </source>
</evidence>
<dbReference type="Proteomes" id="UP001348641">
    <property type="component" value="Unassembled WGS sequence"/>
</dbReference>
<sequence length="348" mass="38233">MRRPTLPLPPVDDAVRVHGMLLIRTDHGDDVAWDDVLSRMGDLPGLVGPRSGHGTRAAPEQEPIPRRLVVVDDPAWRGAGPEEVGEALERDGNWVPDMVLLATDRTAADARLRPLLAFRGSGGDAFRITPRQAALTYLVLHRQYTDDFAEYYEEWAPAEPGWEPDEDETVEEREAGLPEPAGAHLETLNPPPRYEPPAAALPLLTQENGGLLVRTDFTDEAAWAALMETVRRPGPGHGDSIDDFGDHIDVVDDPVFEGATPEQLMALVRKDPEDPEEMTAEVVLVADGETMRDPGRPVLVVPVEDRVGWAFRIDPDLVGIMVVNLAIGNQDIEDYMGPDMRAHFHGTA</sequence>
<organism evidence="3 4">
    <name type="scientific">Nocardiopsis tropica</name>
    <dbReference type="NCBI Taxonomy" id="109330"/>
    <lineage>
        <taxon>Bacteria</taxon>
        <taxon>Bacillati</taxon>
        <taxon>Actinomycetota</taxon>
        <taxon>Actinomycetes</taxon>
        <taxon>Streptosporangiales</taxon>
        <taxon>Nocardiopsidaceae</taxon>
        <taxon>Nocardiopsis</taxon>
    </lineage>
</organism>
<feature type="region of interest" description="Disordered" evidence="1">
    <location>
        <begin position="159"/>
        <end position="197"/>
    </location>
</feature>
<gene>
    <name evidence="3" type="ORF">Q8A49_10170</name>
</gene>
<evidence type="ECO:0000313" key="3">
    <source>
        <dbReference type="EMBL" id="MEE2050860.1"/>
    </source>
</evidence>
<dbReference type="InterPro" id="IPR053832">
    <property type="entry name" value="DUF6924"/>
</dbReference>
<comment type="caution">
    <text evidence="3">The sequence shown here is derived from an EMBL/GenBank/DDBJ whole genome shotgun (WGS) entry which is preliminary data.</text>
</comment>
<dbReference type="EMBL" id="JAUUCC010000020">
    <property type="protein sequence ID" value="MEE2050860.1"/>
    <property type="molecule type" value="Genomic_DNA"/>
</dbReference>
<feature type="domain" description="DUF6924" evidence="2">
    <location>
        <begin position="20"/>
        <end position="136"/>
    </location>
</feature>
<reference evidence="3 4" key="1">
    <citation type="submission" date="2023-07" db="EMBL/GenBank/DDBJ databases">
        <authorList>
            <person name="Girao M."/>
            <person name="Carvalho M.F."/>
        </authorList>
    </citation>
    <scope>NUCLEOTIDE SEQUENCE [LARGE SCALE GENOMIC DNA]</scope>
    <source>
        <strain evidence="3 4">66/93</strain>
    </source>
</reference>